<keyword evidence="1" id="KW-0804">Transcription</keyword>
<accession>A0ABW5J8M8</accession>
<gene>
    <name evidence="5" type="ORF">ACFSR2_12545</name>
</gene>
<reference evidence="6" key="1">
    <citation type="journal article" date="2019" name="Int. J. Syst. Evol. Microbiol.">
        <title>The Global Catalogue of Microorganisms (GCM) 10K type strain sequencing project: providing services to taxonomists for standard genome sequencing and annotation.</title>
        <authorList>
            <consortium name="The Broad Institute Genomics Platform"/>
            <consortium name="The Broad Institute Genome Sequencing Center for Infectious Disease"/>
            <person name="Wu L."/>
            <person name="Ma J."/>
        </authorList>
    </citation>
    <scope>NUCLEOTIDE SEQUENCE [LARGE SCALE GENOMIC DNA]</scope>
    <source>
        <strain evidence="6">KCTC 52344</strain>
    </source>
</reference>
<sequence>MIKETQHEQVNHLVSHLFRHESGKMTAVLARMFGFDRIEIAEDIVQDTLLKALTEWRTQIPDNPSAWLYRVAKNQALDLLRREKLFTEISQELSHQSEPDTLGKMFLADEIEDSQLRMLFACCHPAIALESQITLSLKILGGLSAAEIARAFLTSEDTVNKRLYRAKEKIRNEQIALEVPEAKELSVRLEVVLKIIYLIFNEGYSSSHPDHLIRHDLCEEAIRIGLLLTRNTRTNLPQTNALLALMCFQTARFPARLDDKGSIVLLRDQDRSLWDKFMTARAYEFFRQSSVGNQISEYHIEAAIASYHASAEIFDKTNWEVILRLYNLLADIKPTPFVYMNRAIVKGYVYGAKVALEDLIKLESLNQHYIYQTTKGDFYAELNDTQSAKECYEKALSLVSSEPEKQLIVKKIMNLKSL</sequence>
<dbReference type="Gene3D" id="1.10.10.10">
    <property type="entry name" value="Winged helix-like DNA-binding domain superfamily/Winged helix DNA-binding domain"/>
    <property type="match status" value="1"/>
</dbReference>
<dbReference type="RefSeq" id="WP_340235994.1">
    <property type="nucleotide sequence ID" value="NZ_JBBEWC010000005.1"/>
</dbReference>
<dbReference type="SUPFAM" id="SSF88946">
    <property type="entry name" value="Sigma2 domain of RNA polymerase sigma factors"/>
    <property type="match status" value="1"/>
</dbReference>
<evidence type="ECO:0000313" key="6">
    <source>
        <dbReference type="Proteomes" id="UP001597510"/>
    </source>
</evidence>
<dbReference type="InterPro" id="IPR007627">
    <property type="entry name" value="RNA_pol_sigma70_r2"/>
</dbReference>
<dbReference type="InterPro" id="IPR036388">
    <property type="entry name" value="WH-like_DNA-bd_sf"/>
</dbReference>
<feature type="domain" description="DUF6596" evidence="4">
    <location>
        <begin position="188"/>
        <end position="289"/>
    </location>
</feature>
<dbReference type="InterPro" id="IPR013249">
    <property type="entry name" value="RNA_pol_sigma70_r4_t2"/>
</dbReference>
<dbReference type="InterPro" id="IPR011990">
    <property type="entry name" value="TPR-like_helical_dom_sf"/>
</dbReference>
<dbReference type="SUPFAM" id="SSF88659">
    <property type="entry name" value="Sigma3 and sigma4 domains of RNA polymerase sigma factors"/>
    <property type="match status" value="1"/>
</dbReference>
<dbReference type="Pfam" id="PF20239">
    <property type="entry name" value="DUF6596"/>
    <property type="match status" value="1"/>
</dbReference>
<dbReference type="Proteomes" id="UP001597510">
    <property type="component" value="Unassembled WGS sequence"/>
</dbReference>
<evidence type="ECO:0000259" key="2">
    <source>
        <dbReference type="Pfam" id="PF04542"/>
    </source>
</evidence>
<feature type="domain" description="RNA polymerase sigma-70 region 2" evidence="2">
    <location>
        <begin position="17"/>
        <end position="84"/>
    </location>
</feature>
<dbReference type="SUPFAM" id="SSF48452">
    <property type="entry name" value="TPR-like"/>
    <property type="match status" value="1"/>
</dbReference>
<dbReference type="Pfam" id="PF08281">
    <property type="entry name" value="Sigma70_r4_2"/>
    <property type="match status" value="1"/>
</dbReference>
<organism evidence="5 6">
    <name type="scientific">Emticicia soli</name>
    <dbReference type="NCBI Taxonomy" id="2027878"/>
    <lineage>
        <taxon>Bacteria</taxon>
        <taxon>Pseudomonadati</taxon>
        <taxon>Bacteroidota</taxon>
        <taxon>Cytophagia</taxon>
        <taxon>Cytophagales</taxon>
        <taxon>Leadbetterellaceae</taxon>
        <taxon>Emticicia</taxon>
    </lineage>
</organism>
<dbReference type="Pfam" id="PF04542">
    <property type="entry name" value="Sigma70_r2"/>
    <property type="match status" value="1"/>
</dbReference>
<feature type="domain" description="RNA polymerase sigma factor 70 region 4 type 2" evidence="3">
    <location>
        <begin position="135"/>
        <end position="170"/>
    </location>
</feature>
<dbReference type="NCBIfam" id="TIGR02937">
    <property type="entry name" value="sigma70-ECF"/>
    <property type="match status" value="1"/>
</dbReference>
<comment type="caution">
    <text evidence="5">The sequence shown here is derived from an EMBL/GenBank/DDBJ whole genome shotgun (WGS) entry which is preliminary data.</text>
</comment>
<protein>
    <recommendedName>
        <fullName evidence="1">RNA polymerase sigma factor</fullName>
    </recommendedName>
</protein>
<proteinExistence type="inferred from homology"/>
<keyword evidence="1" id="KW-0731">Sigma factor</keyword>
<dbReference type="InterPro" id="IPR014284">
    <property type="entry name" value="RNA_pol_sigma-70_dom"/>
</dbReference>
<dbReference type="PANTHER" id="PTHR47756:SF2">
    <property type="entry name" value="BLL6612 PROTEIN"/>
    <property type="match status" value="1"/>
</dbReference>
<dbReference type="InterPro" id="IPR013324">
    <property type="entry name" value="RNA_pol_sigma_r3/r4-like"/>
</dbReference>
<dbReference type="PANTHER" id="PTHR47756">
    <property type="entry name" value="BLL6612 PROTEIN-RELATED"/>
    <property type="match status" value="1"/>
</dbReference>
<evidence type="ECO:0000256" key="1">
    <source>
        <dbReference type="RuleBase" id="RU000716"/>
    </source>
</evidence>
<keyword evidence="1" id="KW-0238">DNA-binding</keyword>
<evidence type="ECO:0000259" key="3">
    <source>
        <dbReference type="Pfam" id="PF08281"/>
    </source>
</evidence>
<name>A0ABW5J8M8_9BACT</name>
<keyword evidence="6" id="KW-1185">Reference proteome</keyword>
<dbReference type="EMBL" id="JBHULC010000011">
    <property type="protein sequence ID" value="MFD2521717.1"/>
    <property type="molecule type" value="Genomic_DNA"/>
</dbReference>
<keyword evidence="1" id="KW-0805">Transcription regulation</keyword>
<evidence type="ECO:0000313" key="5">
    <source>
        <dbReference type="EMBL" id="MFD2521717.1"/>
    </source>
</evidence>
<dbReference type="InterPro" id="IPR013325">
    <property type="entry name" value="RNA_pol_sigma_r2"/>
</dbReference>
<dbReference type="Gene3D" id="1.10.1740.10">
    <property type="match status" value="1"/>
</dbReference>
<evidence type="ECO:0000259" key="4">
    <source>
        <dbReference type="Pfam" id="PF20239"/>
    </source>
</evidence>
<comment type="similarity">
    <text evidence="1">Belongs to the sigma-70 factor family. ECF subfamily.</text>
</comment>
<dbReference type="PROSITE" id="PS01063">
    <property type="entry name" value="SIGMA70_ECF"/>
    <property type="match status" value="1"/>
</dbReference>
<dbReference type="InterPro" id="IPR046531">
    <property type="entry name" value="DUF6596"/>
</dbReference>
<dbReference type="InterPro" id="IPR000838">
    <property type="entry name" value="RNA_pol_sigma70_ECF_CS"/>
</dbReference>